<dbReference type="PANTHER" id="PTHR20003:SF7">
    <property type="entry name" value="SGNH DOMAIN-CONTAINING PROTEIN"/>
    <property type="match status" value="1"/>
</dbReference>
<reference evidence="1 2" key="1">
    <citation type="submission" date="2019-01" db="EMBL/GenBank/DDBJ databases">
        <title>A draft genome assembly of the solar-powered sea slug Elysia chlorotica.</title>
        <authorList>
            <person name="Cai H."/>
            <person name="Li Q."/>
            <person name="Fang X."/>
            <person name="Li J."/>
            <person name="Curtis N.E."/>
            <person name="Altenburger A."/>
            <person name="Shibata T."/>
            <person name="Feng M."/>
            <person name="Maeda T."/>
            <person name="Schwartz J.A."/>
            <person name="Shigenobu S."/>
            <person name="Lundholm N."/>
            <person name="Nishiyama T."/>
            <person name="Yang H."/>
            <person name="Hasebe M."/>
            <person name="Li S."/>
            <person name="Pierce S.K."/>
            <person name="Wang J."/>
        </authorList>
    </citation>
    <scope>NUCLEOTIDE SEQUENCE [LARGE SCALE GENOMIC DNA]</scope>
    <source>
        <strain evidence="1">EC2010</strain>
        <tissue evidence="1">Whole organism of an adult</tissue>
    </source>
</reference>
<comment type="caution">
    <text evidence="1">The sequence shown here is derived from an EMBL/GenBank/DDBJ whole genome shotgun (WGS) entry which is preliminary data.</text>
</comment>
<evidence type="ECO:0000313" key="1">
    <source>
        <dbReference type="EMBL" id="RUS80210.1"/>
    </source>
</evidence>
<gene>
    <name evidence="1" type="ORF">EGW08_012035</name>
</gene>
<organism evidence="1 2">
    <name type="scientific">Elysia chlorotica</name>
    <name type="common">Eastern emerald elysia</name>
    <name type="synonym">Sea slug</name>
    <dbReference type="NCBI Taxonomy" id="188477"/>
    <lineage>
        <taxon>Eukaryota</taxon>
        <taxon>Metazoa</taxon>
        <taxon>Spiralia</taxon>
        <taxon>Lophotrochozoa</taxon>
        <taxon>Mollusca</taxon>
        <taxon>Gastropoda</taxon>
        <taxon>Heterobranchia</taxon>
        <taxon>Euthyneura</taxon>
        <taxon>Panpulmonata</taxon>
        <taxon>Sacoglossa</taxon>
        <taxon>Placobranchoidea</taxon>
        <taxon>Plakobranchidae</taxon>
        <taxon>Elysia</taxon>
    </lineage>
</organism>
<proteinExistence type="predicted"/>
<dbReference type="PANTHER" id="PTHR20003">
    <property type="entry name" value="GLYCOPROTEIN-RELATED"/>
    <property type="match status" value="1"/>
</dbReference>
<evidence type="ECO:0000313" key="2">
    <source>
        <dbReference type="Proteomes" id="UP000271974"/>
    </source>
</evidence>
<dbReference type="InterPro" id="IPR036514">
    <property type="entry name" value="SGNH_hydro_sf"/>
</dbReference>
<accession>A0A3S1BCA6</accession>
<dbReference type="Gene3D" id="3.40.50.1110">
    <property type="entry name" value="SGNH hydrolase"/>
    <property type="match status" value="1"/>
</dbReference>
<dbReference type="OrthoDB" id="5373426at2759"/>
<dbReference type="Proteomes" id="UP000271974">
    <property type="component" value="Unassembled WGS sequence"/>
</dbReference>
<dbReference type="STRING" id="188477.A0A3S1BCA6"/>
<dbReference type="SUPFAM" id="SSF52266">
    <property type="entry name" value="SGNH hydrolase"/>
    <property type="match status" value="1"/>
</dbReference>
<evidence type="ECO:0008006" key="3">
    <source>
        <dbReference type="Google" id="ProtNLM"/>
    </source>
</evidence>
<sequence length="362" mass="40327">MTTKSNTTPVASGNITFEGWSGKMNNLLWFRALCDPDGDYPCCYDNRCESRPVAECRCDNCYDLRQRVHAEFASWAPSDPTCQIHHFTGAEDTCLLLRNTTIYLIGDSFLRHLYTSLLALLRSNTYHGPLYQYSPQGMIEACDKNFVYLRMCVRWLDRDTRECDQTVKLKFLEYVKADQSTKMLEAIQEVQGLPNSLVVIGIGIHDDFNFTSISNKLIYPLLAQASSSQWPKVIWATTHAPGLLKSPRIPSQSTESIAKYNAKTKAIFSENGIPVFDTFELTSQAMSYDGAHFGQDSSSYQPSAAESAPQDTQGQIIAASLVTCQGEVNLSDSSAAAEGWNRTLRGNKSAHVRWIIQAPQGG</sequence>
<dbReference type="EMBL" id="RQTK01000405">
    <property type="protein sequence ID" value="RUS80210.1"/>
    <property type="molecule type" value="Genomic_DNA"/>
</dbReference>
<protein>
    <recommendedName>
        <fullName evidence="3">SGNH domain-containing protein</fullName>
    </recommendedName>
</protein>
<keyword evidence="2" id="KW-1185">Reference proteome</keyword>
<dbReference type="AlphaFoldDB" id="A0A3S1BCA6"/>
<name>A0A3S1BCA6_ELYCH</name>